<dbReference type="EMBL" id="JAUUDS010000005">
    <property type="protein sequence ID" value="MDP1027761.1"/>
    <property type="molecule type" value="Genomic_DNA"/>
</dbReference>
<dbReference type="Proteomes" id="UP001230685">
    <property type="component" value="Unassembled WGS sequence"/>
</dbReference>
<gene>
    <name evidence="2" type="ORF">Q5H91_11090</name>
</gene>
<evidence type="ECO:0000256" key="1">
    <source>
        <dbReference type="SAM" id="MobiDB-lite"/>
    </source>
</evidence>
<feature type="region of interest" description="Disordered" evidence="1">
    <location>
        <begin position="250"/>
        <end position="272"/>
    </location>
</feature>
<name>A0ABT9ELC9_9SPHN</name>
<protein>
    <recommendedName>
        <fullName evidence="4">ApeA N-terminal domain-containing protein</fullName>
    </recommendedName>
</protein>
<accession>A0ABT9ELC9</accession>
<organism evidence="2 3">
    <name type="scientific">Sphingomonas aurea</name>
    <dbReference type="NCBI Taxonomy" id="3063994"/>
    <lineage>
        <taxon>Bacteria</taxon>
        <taxon>Pseudomonadati</taxon>
        <taxon>Pseudomonadota</taxon>
        <taxon>Alphaproteobacteria</taxon>
        <taxon>Sphingomonadales</taxon>
        <taxon>Sphingomonadaceae</taxon>
        <taxon>Sphingomonas</taxon>
    </lineage>
</organism>
<sequence>MTTSLSPKFFELSDVRAVEGRSWIALRHDEEIRHESPSDSVGGIRAYTGIATLAVLASDRATVDAFTWDDVDPSAHRPSLDGGHYRPVDAHCDWSEERKVVGTRLVLAQAGSGGGFAPETWHLHQDLVFTLRLVREGDAWFRPEEGWIEAARLKRGEEGRPVLLEIRAEMLSDYLAARGMALFVSGYHERAAYFEAKPPYEWADEHRQVEAGRDSREAYVTEAEFPPEPRYRFRALGALWRTEWWQPGTRSTRVRGDSEPGEATFAAGPSGERKTAEQCVGAMTYLAFQPSLVPALLRYRGGSLGWYSRETGGLAGADTGMHFGVNTLGLVTIFAKDIAKLDGWEQRVWAAHSTPLDGGVAGELWDTQMNCRPADTVAPETRLESALNGLNEAFQTRFGVPLLREHGSVAGILKRTHRFRAVEHDGLLALAKELNRLLMERLDLDALRGAASIGKEKLGTLKALERLLERTLGQVDARTMMAPLFGINDLRNADAHLGSSQLESGLDRARVDHRHANPVEQGCQLLEAFVATVGDITIVISRDAEQRQAGAA</sequence>
<keyword evidence="3" id="KW-1185">Reference proteome</keyword>
<reference evidence="2 3" key="1">
    <citation type="submission" date="2023-07" db="EMBL/GenBank/DDBJ databases">
        <authorList>
            <person name="Kim M.K."/>
        </authorList>
    </citation>
    <scope>NUCLEOTIDE SEQUENCE [LARGE SCALE GENOMIC DNA]</scope>
    <source>
        <strain evidence="2 3">KR1UV-12</strain>
    </source>
</reference>
<evidence type="ECO:0000313" key="3">
    <source>
        <dbReference type="Proteomes" id="UP001230685"/>
    </source>
</evidence>
<proteinExistence type="predicted"/>
<evidence type="ECO:0008006" key="4">
    <source>
        <dbReference type="Google" id="ProtNLM"/>
    </source>
</evidence>
<dbReference type="RefSeq" id="WP_305173471.1">
    <property type="nucleotide sequence ID" value="NZ_JAUUDS010000005.1"/>
</dbReference>
<comment type="caution">
    <text evidence="2">The sequence shown here is derived from an EMBL/GenBank/DDBJ whole genome shotgun (WGS) entry which is preliminary data.</text>
</comment>
<evidence type="ECO:0000313" key="2">
    <source>
        <dbReference type="EMBL" id="MDP1027761.1"/>
    </source>
</evidence>